<dbReference type="GO" id="GO:0030983">
    <property type="term" value="F:mismatched DNA binding"/>
    <property type="evidence" value="ECO:0007669"/>
    <property type="project" value="InterPro"/>
</dbReference>
<evidence type="ECO:0000256" key="6">
    <source>
        <dbReference type="SAM" id="MobiDB-lite"/>
    </source>
</evidence>
<evidence type="ECO:0000256" key="4">
    <source>
        <dbReference type="ARBA" id="ARBA00023204"/>
    </source>
</evidence>
<dbReference type="InterPro" id="IPR013507">
    <property type="entry name" value="DNA_mismatch_S5_2-like"/>
</dbReference>
<dbReference type="NCBIfam" id="NF000953">
    <property type="entry name" value="PRK00095.2-4"/>
    <property type="match status" value="1"/>
</dbReference>
<dbReference type="Gene3D" id="3.30.230.10">
    <property type="match status" value="1"/>
</dbReference>
<dbReference type="SMART" id="SM00853">
    <property type="entry name" value="MutL_C"/>
    <property type="match status" value="1"/>
</dbReference>
<feature type="domain" description="MutL C-terminal dimerisation" evidence="7">
    <location>
        <begin position="451"/>
        <end position="594"/>
    </location>
</feature>
<reference evidence="9 10" key="1">
    <citation type="submission" date="2016-10" db="EMBL/GenBank/DDBJ databases">
        <authorList>
            <person name="de Groot N.N."/>
        </authorList>
    </citation>
    <scope>NUCLEOTIDE SEQUENCE [LARGE SCALE GENOMIC DNA]</scope>
    <source>
        <strain evidence="9 10">U95</strain>
    </source>
</reference>
<dbReference type="Pfam" id="PF08676">
    <property type="entry name" value="MutL_C"/>
    <property type="match status" value="1"/>
</dbReference>
<protein>
    <recommendedName>
        <fullName evidence="2 5">DNA mismatch repair protein MutL</fullName>
    </recommendedName>
</protein>
<dbReference type="RefSeq" id="WP_090219150.1">
    <property type="nucleotide sequence ID" value="NZ_FMWG01000006.1"/>
</dbReference>
<dbReference type="SUPFAM" id="SSF55874">
    <property type="entry name" value="ATPase domain of HSP90 chaperone/DNA topoisomerase II/histidine kinase"/>
    <property type="match status" value="1"/>
</dbReference>
<evidence type="ECO:0000256" key="1">
    <source>
        <dbReference type="ARBA" id="ARBA00006082"/>
    </source>
</evidence>
<sequence>MRSQDPQISHETTIARPVIRQLDDSAINRIAAGEVVERPASAVKELVENAVDAGARRILVEVADGGKTLIRVTDDGVGMTPEDLPLALSRHATSKIDGSDLLNIHTFGFRGEALPSLGAVGRLTITSRAQGHEAAQIEVSGGQAAPVKPAGLRAGTIVELRDLFFATPARLKFMRSDRAENQAISDVVKRLAMAEPSIGFTLRDVSGGGEGRVTFRADPLPGDLFDALHGRLAHVIGREFAENALRIDANRDGLRLYGYAALPTYSRGAAVTQFLFVNTRPVKDKMLTGALRAAYMDFLSRDRHPAAALFIDCDPEQVDVNVHPAKSEVRFRDPGVARGLIVSSLRHALAEAGHRASTTVAGATLGAMRPEEPTASGGPRIYQMERPSYGARQQSYAAQSPVQPPTLSYPAPPSTETPGFAELSDAYSGQTIETPDPQPDHPIEDLPLGAARGQVHENYIIAQTRDGMVIVDQHAAHERLVYEQLKAQMAENGVTAQALLIPEIVQLSEGDCARLLDVSDELYKFGLGIEPFGGNAIAVRETPALLGEVNAEAMLRDILDELDDQGESQLVQARIEAILSRVACHGSIRSGRRMRGEEMNALLREMEATPHSGQCNHGRPTYVELKLADIERLFGRT</sequence>
<proteinExistence type="inferred from homology"/>
<dbReference type="InterPro" id="IPR014762">
    <property type="entry name" value="DNA_mismatch_repair_CS"/>
</dbReference>
<dbReference type="GO" id="GO:0005524">
    <property type="term" value="F:ATP binding"/>
    <property type="evidence" value="ECO:0007669"/>
    <property type="project" value="InterPro"/>
</dbReference>
<dbReference type="NCBIfam" id="TIGR00585">
    <property type="entry name" value="mutl"/>
    <property type="match status" value="1"/>
</dbReference>
<dbReference type="PANTHER" id="PTHR10073">
    <property type="entry name" value="DNA MISMATCH REPAIR PROTEIN MLH, PMS, MUTL"/>
    <property type="match status" value="1"/>
</dbReference>
<dbReference type="InterPro" id="IPR002099">
    <property type="entry name" value="MutL/Mlh/PMS"/>
</dbReference>
<evidence type="ECO:0000259" key="8">
    <source>
        <dbReference type="SMART" id="SM01340"/>
    </source>
</evidence>
<comment type="similarity">
    <text evidence="1 5">Belongs to the DNA mismatch repair MutL/HexB family.</text>
</comment>
<dbReference type="Gene3D" id="3.30.1540.20">
    <property type="entry name" value="MutL, C-terminal domain, dimerisation subdomain"/>
    <property type="match status" value="1"/>
</dbReference>
<dbReference type="SUPFAM" id="SSF54211">
    <property type="entry name" value="Ribosomal protein S5 domain 2-like"/>
    <property type="match status" value="1"/>
</dbReference>
<dbReference type="InterPro" id="IPR014721">
    <property type="entry name" value="Ribsml_uS5_D2-typ_fold_subgr"/>
</dbReference>
<dbReference type="GO" id="GO:0140664">
    <property type="term" value="F:ATP-dependent DNA damage sensor activity"/>
    <property type="evidence" value="ECO:0007669"/>
    <property type="project" value="InterPro"/>
</dbReference>
<feature type="region of interest" description="Disordered" evidence="6">
    <location>
        <begin position="361"/>
        <end position="422"/>
    </location>
</feature>
<dbReference type="InterPro" id="IPR038973">
    <property type="entry name" value="MutL/Mlh/Pms-like"/>
</dbReference>
<evidence type="ECO:0000313" key="9">
    <source>
        <dbReference type="EMBL" id="SCZ66712.1"/>
    </source>
</evidence>
<dbReference type="Pfam" id="PF13589">
    <property type="entry name" value="HATPase_c_3"/>
    <property type="match status" value="1"/>
</dbReference>
<dbReference type="HAMAP" id="MF_00149">
    <property type="entry name" value="DNA_mis_repair"/>
    <property type="match status" value="1"/>
</dbReference>
<evidence type="ECO:0000256" key="5">
    <source>
        <dbReference type="HAMAP-Rule" id="MF_00149"/>
    </source>
</evidence>
<dbReference type="PANTHER" id="PTHR10073:SF12">
    <property type="entry name" value="DNA MISMATCH REPAIR PROTEIN MLH1"/>
    <property type="match status" value="1"/>
</dbReference>
<dbReference type="GO" id="GO:0016887">
    <property type="term" value="F:ATP hydrolysis activity"/>
    <property type="evidence" value="ECO:0007669"/>
    <property type="project" value="InterPro"/>
</dbReference>
<keyword evidence="3 5" id="KW-0227">DNA damage</keyword>
<keyword evidence="4 5" id="KW-0234">DNA repair</keyword>
<organism evidence="9 10">
    <name type="scientific">Epibacterium ulvae</name>
    <dbReference type="NCBI Taxonomy" id="1156985"/>
    <lineage>
        <taxon>Bacteria</taxon>
        <taxon>Pseudomonadati</taxon>
        <taxon>Pseudomonadota</taxon>
        <taxon>Alphaproteobacteria</taxon>
        <taxon>Rhodobacterales</taxon>
        <taxon>Roseobacteraceae</taxon>
        <taxon>Epibacterium</taxon>
    </lineage>
</organism>
<dbReference type="CDD" id="cd03482">
    <property type="entry name" value="MutL_Trans_MutL"/>
    <property type="match status" value="1"/>
</dbReference>
<dbReference type="STRING" id="1156985.SAMN04488118_106240"/>
<dbReference type="SUPFAM" id="SSF118116">
    <property type="entry name" value="DNA mismatch repair protein MutL"/>
    <property type="match status" value="1"/>
</dbReference>
<name>A0A1G5QY59_9RHOB</name>
<dbReference type="AlphaFoldDB" id="A0A1G5QY59"/>
<dbReference type="InterPro" id="IPR037198">
    <property type="entry name" value="MutL_C_sf"/>
</dbReference>
<evidence type="ECO:0000256" key="2">
    <source>
        <dbReference type="ARBA" id="ARBA00021975"/>
    </source>
</evidence>
<dbReference type="SMART" id="SM01340">
    <property type="entry name" value="DNA_mis_repair"/>
    <property type="match status" value="1"/>
</dbReference>
<gene>
    <name evidence="5" type="primary">mutL</name>
    <name evidence="9" type="ORF">SAMN04488118_106240</name>
</gene>
<dbReference type="GO" id="GO:0032300">
    <property type="term" value="C:mismatch repair complex"/>
    <property type="evidence" value="ECO:0007669"/>
    <property type="project" value="InterPro"/>
</dbReference>
<dbReference type="Proteomes" id="UP000198767">
    <property type="component" value="Unassembled WGS sequence"/>
</dbReference>
<evidence type="ECO:0000313" key="10">
    <source>
        <dbReference type="Proteomes" id="UP000198767"/>
    </source>
</evidence>
<dbReference type="EMBL" id="FMWG01000006">
    <property type="protein sequence ID" value="SCZ66712.1"/>
    <property type="molecule type" value="Genomic_DNA"/>
</dbReference>
<dbReference type="Gene3D" id="3.30.565.10">
    <property type="entry name" value="Histidine kinase-like ATPase, C-terminal domain"/>
    <property type="match status" value="1"/>
</dbReference>
<evidence type="ECO:0000256" key="3">
    <source>
        <dbReference type="ARBA" id="ARBA00022763"/>
    </source>
</evidence>
<dbReference type="Gene3D" id="3.30.1370.100">
    <property type="entry name" value="MutL, C-terminal domain, regulatory subdomain"/>
    <property type="match status" value="1"/>
</dbReference>
<accession>A0A1G5QY59</accession>
<feature type="compositionally biased region" description="Polar residues" evidence="6">
    <location>
        <begin position="391"/>
        <end position="401"/>
    </location>
</feature>
<dbReference type="InterPro" id="IPR014790">
    <property type="entry name" value="MutL_C"/>
</dbReference>
<dbReference type="InterPro" id="IPR020568">
    <property type="entry name" value="Ribosomal_Su5_D2-typ_SF"/>
</dbReference>
<dbReference type="OrthoDB" id="9763467at2"/>
<dbReference type="CDD" id="cd16926">
    <property type="entry name" value="HATPase_MutL-MLH-PMS-like"/>
    <property type="match status" value="1"/>
</dbReference>
<dbReference type="GO" id="GO:0006298">
    <property type="term" value="P:mismatch repair"/>
    <property type="evidence" value="ECO:0007669"/>
    <property type="project" value="UniProtKB-UniRule"/>
</dbReference>
<dbReference type="PROSITE" id="PS00058">
    <property type="entry name" value="DNA_MISMATCH_REPAIR_1"/>
    <property type="match status" value="1"/>
</dbReference>
<dbReference type="Pfam" id="PF01119">
    <property type="entry name" value="DNA_mis_repair"/>
    <property type="match status" value="1"/>
</dbReference>
<feature type="domain" description="DNA mismatch repair protein S5" evidence="8">
    <location>
        <begin position="232"/>
        <end position="350"/>
    </location>
</feature>
<evidence type="ECO:0000259" key="7">
    <source>
        <dbReference type="SMART" id="SM00853"/>
    </source>
</evidence>
<dbReference type="FunFam" id="3.30.565.10:FF:000003">
    <property type="entry name" value="DNA mismatch repair endonuclease MutL"/>
    <property type="match status" value="1"/>
</dbReference>
<keyword evidence="10" id="KW-1185">Reference proteome</keyword>
<comment type="function">
    <text evidence="5">This protein is involved in the repair of mismatches in DNA. It is required for dam-dependent methyl-directed DNA mismatch repair. May act as a 'molecular matchmaker', a protein that promotes the formation of a stable complex between two or more DNA-binding proteins in an ATP-dependent manner without itself being part of a final effector complex.</text>
</comment>
<dbReference type="InterPro" id="IPR042120">
    <property type="entry name" value="MutL_C_dimsub"/>
</dbReference>
<dbReference type="InterPro" id="IPR036890">
    <property type="entry name" value="HATPase_C_sf"/>
</dbReference>
<dbReference type="InterPro" id="IPR020667">
    <property type="entry name" value="DNA_mismatch_repair_MutL"/>
</dbReference>
<dbReference type="InterPro" id="IPR042121">
    <property type="entry name" value="MutL_C_regsub"/>
</dbReference>